<dbReference type="PANTHER" id="PTHR24300">
    <property type="entry name" value="CYTOCHROME P450 508A4-RELATED"/>
    <property type="match status" value="1"/>
</dbReference>
<dbReference type="HOGENOM" id="CLU_001570_22_3_1"/>
<accession>F6UVV5</accession>
<evidence type="ECO:0000313" key="17">
    <source>
        <dbReference type="RefSeq" id="XP_002939428.1"/>
    </source>
</evidence>
<evidence type="ECO:0000256" key="9">
    <source>
        <dbReference type="ARBA" id="ARBA00023002"/>
    </source>
</evidence>
<dbReference type="GeneID" id="100497657"/>
<dbReference type="PRINTS" id="PR01684">
    <property type="entry name" value="EP450ICYP2A"/>
</dbReference>
<keyword evidence="11 14" id="KW-0472">Membrane</keyword>
<dbReference type="Ensembl" id="ENSXETT00000040508">
    <property type="protein sequence ID" value="ENSXETP00000040508"/>
    <property type="gene ID" value="ENSXETG00000027556"/>
</dbReference>
<dbReference type="GO" id="GO:0020037">
    <property type="term" value="F:heme binding"/>
    <property type="evidence" value="ECO:0000318"/>
    <property type="project" value="GO_Central"/>
</dbReference>
<reference evidence="15" key="1">
    <citation type="journal article" date="2010" name="Science">
        <title>The genome of the Western clawed frog Xenopus tropicalis.</title>
        <authorList>
            <person name="Hellsten U."/>
            <person name="Harland R.M."/>
            <person name="Gilchrist M.J."/>
            <person name="Hendrix D."/>
            <person name="Jurka J."/>
            <person name="Kapitonov V."/>
            <person name="Ovcharenko I."/>
            <person name="Putnam N.H."/>
            <person name="Shu S."/>
            <person name="Taher L."/>
            <person name="Blitz I.L."/>
            <person name="Blumberg B."/>
            <person name="Dichmann D.S."/>
            <person name="Dubchak I."/>
            <person name="Amaya E."/>
            <person name="Detter J.C."/>
            <person name="Fletcher R."/>
            <person name="Gerhard D.S."/>
            <person name="Goodstein D."/>
            <person name="Graves T."/>
            <person name="Grigoriev I.V."/>
            <person name="Grimwood J."/>
            <person name="Kawashima T."/>
            <person name="Lindquist E."/>
            <person name="Lucas S.M."/>
            <person name="Mead P.E."/>
            <person name="Mitros T."/>
            <person name="Ogino H."/>
            <person name="Ohta Y."/>
            <person name="Poliakov A.V."/>
            <person name="Pollet N."/>
            <person name="Robert J."/>
            <person name="Salamov A."/>
            <person name="Sater A.K."/>
            <person name="Schmutz J."/>
            <person name="Terry A."/>
            <person name="Vize P.D."/>
            <person name="Warren W.C."/>
            <person name="Wells D."/>
            <person name="Wills A."/>
            <person name="Wilson R.K."/>
            <person name="Zimmerman L.B."/>
            <person name="Zorn A.M."/>
            <person name="Grainger R."/>
            <person name="Grammer T."/>
            <person name="Khokha M.K."/>
            <person name="Richardson P.M."/>
            <person name="Rokhsar D.S."/>
        </authorList>
    </citation>
    <scope>NUCLEOTIDE SEQUENCE [LARGE SCALE GENOMIC DNA]</scope>
    <source>
        <strain evidence="15">Nigerian</strain>
    </source>
</reference>
<dbReference type="eggNOG" id="KOG0156">
    <property type="taxonomic scope" value="Eukaryota"/>
</dbReference>
<comment type="cofactor">
    <cofactor evidence="1 12">
        <name>heme</name>
        <dbReference type="ChEBI" id="CHEBI:30413"/>
    </cofactor>
</comment>
<evidence type="ECO:0000256" key="11">
    <source>
        <dbReference type="ARBA" id="ARBA00023136"/>
    </source>
</evidence>
<dbReference type="GO" id="GO:0008392">
    <property type="term" value="F:arachidonate epoxygenase activity"/>
    <property type="evidence" value="ECO:0000318"/>
    <property type="project" value="GO_Central"/>
</dbReference>
<keyword evidence="14" id="KW-1133">Transmembrane helix</keyword>
<name>F6UVV5_XENTR</name>
<dbReference type="Gene3D" id="1.10.630.10">
    <property type="entry name" value="Cytochrome P450"/>
    <property type="match status" value="1"/>
</dbReference>
<evidence type="ECO:0000256" key="10">
    <source>
        <dbReference type="ARBA" id="ARBA00023004"/>
    </source>
</evidence>
<comment type="similarity">
    <text evidence="4 13">Belongs to the cytochrome P450 family.</text>
</comment>
<keyword evidence="13" id="KW-0503">Monooxygenase</keyword>
<evidence type="ECO:0000313" key="18">
    <source>
        <dbReference type="Xenbase" id="XB-GENE-12564014"/>
    </source>
</evidence>
<keyword evidence="8" id="KW-0492">Microsome</keyword>
<evidence type="ECO:0000256" key="5">
    <source>
        <dbReference type="ARBA" id="ARBA00022617"/>
    </source>
</evidence>
<dbReference type="AlphaFoldDB" id="F6UVV5"/>
<keyword evidence="16" id="KW-1185">Reference proteome</keyword>
<feature type="transmembrane region" description="Helical" evidence="14">
    <location>
        <begin position="6"/>
        <end position="22"/>
    </location>
</feature>
<feature type="binding site" description="axial binding residue" evidence="12">
    <location>
        <position position="438"/>
    </location>
    <ligand>
        <name>heme</name>
        <dbReference type="ChEBI" id="CHEBI:30413"/>
    </ligand>
    <ligandPart>
        <name>Fe</name>
        <dbReference type="ChEBI" id="CHEBI:18248"/>
    </ligandPart>
</feature>
<evidence type="ECO:0000256" key="2">
    <source>
        <dbReference type="ARBA" id="ARBA00004524"/>
    </source>
</evidence>
<dbReference type="GeneTree" id="ENSGT00940000162064"/>
<dbReference type="Xenbase" id="XB-GENE-12564014">
    <property type="gene designation" value="cyp2g1"/>
</dbReference>
<keyword evidence="9 13" id="KW-0560">Oxidoreductase</keyword>
<evidence type="ECO:0000256" key="12">
    <source>
        <dbReference type="PIRSR" id="PIRSR602401-1"/>
    </source>
</evidence>
<evidence type="ECO:0000256" key="3">
    <source>
        <dbReference type="ARBA" id="ARBA00004586"/>
    </source>
</evidence>
<dbReference type="GO" id="GO:0006805">
    <property type="term" value="P:xenobiotic metabolic process"/>
    <property type="evidence" value="ECO:0000318"/>
    <property type="project" value="GO_Central"/>
</dbReference>
<dbReference type="InterPro" id="IPR008067">
    <property type="entry name" value="Cyt_P450_E_grp-I_CYP2A-like"/>
</dbReference>
<evidence type="ECO:0000256" key="6">
    <source>
        <dbReference type="ARBA" id="ARBA00022723"/>
    </source>
</evidence>
<keyword evidence="7" id="KW-0256">Endoplasmic reticulum</keyword>
<keyword evidence="14" id="KW-0812">Transmembrane</keyword>
<dbReference type="AGR" id="Xenbase:XB-GENE-12564014"/>
<dbReference type="InterPro" id="IPR050182">
    <property type="entry name" value="Cytochrome_P450_fam2"/>
</dbReference>
<protein>
    <submittedName>
        <fullName evidence="17">Cytochrome P450 2G1</fullName>
    </submittedName>
    <submittedName>
        <fullName evidence="15">Cytochrome P450 family 2 subfamily G member 1, pseudogene</fullName>
    </submittedName>
</protein>
<gene>
    <name evidence="18" type="primary">cyp2g1</name>
    <name evidence="15 17" type="synonym">cyp2g1p</name>
</gene>
<dbReference type="CDD" id="cd11026">
    <property type="entry name" value="CYP2"/>
    <property type="match status" value="1"/>
</dbReference>
<dbReference type="CTD" id="13108"/>
<dbReference type="GO" id="GO:0019373">
    <property type="term" value="P:epoxygenase P450 pathway"/>
    <property type="evidence" value="ECO:0000318"/>
    <property type="project" value="GO_Central"/>
</dbReference>
<dbReference type="InterPro" id="IPR017972">
    <property type="entry name" value="Cyt_P450_CS"/>
</dbReference>
<evidence type="ECO:0000256" key="7">
    <source>
        <dbReference type="ARBA" id="ARBA00022824"/>
    </source>
</evidence>
<organism evidence="15">
    <name type="scientific">Xenopus tropicalis</name>
    <name type="common">Western clawed frog</name>
    <name type="synonym">Silurana tropicalis</name>
    <dbReference type="NCBI Taxonomy" id="8364"/>
    <lineage>
        <taxon>Eukaryota</taxon>
        <taxon>Metazoa</taxon>
        <taxon>Chordata</taxon>
        <taxon>Craniata</taxon>
        <taxon>Vertebrata</taxon>
        <taxon>Euteleostomi</taxon>
        <taxon>Amphibia</taxon>
        <taxon>Batrachia</taxon>
        <taxon>Anura</taxon>
        <taxon>Pipoidea</taxon>
        <taxon>Pipidae</taxon>
        <taxon>Xenopodinae</taxon>
        <taxon>Xenopus</taxon>
        <taxon>Silurana</taxon>
    </lineage>
</organism>
<dbReference type="KEGG" id="xtr:100497657"/>
<dbReference type="OMA" id="CNINGYT"/>
<dbReference type="GO" id="GO:0016712">
    <property type="term" value="F:oxidoreductase activity, acting on paired donors, with incorporation or reduction of molecular oxygen, reduced flavin or flavoprotein as one donor, and incorporation of one atom of oxygen"/>
    <property type="evidence" value="ECO:0000318"/>
    <property type="project" value="GO_Central"/>
</dbReference>
<dbReference type="SUPFAM" id="SSF48264">
    <property type="entry name" value="Cytochrome P450"/>
    <property type="match status" value="1"/>
</dbReference>
<dbReference type="OrthoDB" id="1055148at2759"/>
<dbReference type="PRINTS" id="PR00463">
    <property type="entry name" value="EP450I"/>
</dbReference>
<evidence type="ECO:0000256" key="4">
    <source>
        <dbReference type="ARBA" id="ARBA00010617"/>
    </source>
</evidence>
<dbReference type="PROSITE" id="PS00086">
    <property type="entry name" value="CYTOCHROME_P450"/>
    <property type="match status" value="1"/>
</dbReference>
<reference evidence="17" key="3">
    <citation type="submission" date="2025-04" db="UniProtKB">
        <authorList>
            <consortium name="RefSeq"/>
        </authorList>
    </citation>
    <scope>IDENTIFICATION</scope>
    <source>
        <strain evidence="17">Nigerian</strain>
        <tissue evidence="17">Liver and blood</tissue>
    </source>
</reference>
<evidence type="ECO:0000256" key="13">
    <source>
        <dbReference type="RuleBase" id="RU000461"/>
    </source>
</evidence>
<evidence type="ECO:0000313" key="15">
    <source>
        <dbReference type="Ensembl" id="ENSXETP00000040508"/>
    </source>
</evidence>
<dbReference type="InterPro" id="IPR001128">
    <property type="entry name" value="Cyt_P450"/>
</dbReference>
<dbReference type="InterPro" id="IPR002401">
    <property type="entry name" value="Cyt_P450_E_grp-I"/>
</dbReference>
<proteinExistence type="inferred from homology"/>
<dbReference type="PANTHER" id="PTHR24300:SF424">
    <property type="entry name" value="CYTOCHROME P450"/>
    <property type="match status" value="1"/>
</dbReference>
<comment type="subcellular location">
    <subcellularLocation>
        <location evidence="3">Endoplasmic reticulum membrane</location>
    </subcellularLocation>
    <subcellularLocation>
        <location evidence="2">Microsome membrane</location>
    </subcellularLocation>
</comment>
<dbReference type="GO" id="GO:0005789">
    <property type="term" value="C:endoplasmic reticulum membrane"/>
    <property type="evidence" value="ECO:0007669"/>
    <property type="project" value="UniProtKB-SubCell"/>
</dbReference>
<evidence type="ECO:0000256" key="1">
    <source>
        <dbReference type="ARBA" id="ARBA00001971"/>
    </source>
</evidence>
<evidence type="ECO:0000256" key="8">
    <source>
        <dbReference type="ARBA" id="ARBA00022848"/>
    </source>
</evidence>
<dbReference type="GO" id="GO:0005506">
    <property type="term" value="F:iron ion binding"/>
    <property type="evidence" value="ECO:0007669"/>
    <property type="project" value="InterPro"/>
</dbReference>
<keyword evidence="5 12" id="KW-0349">Heme</keyword>
<evidence type="ECO:0000313" key="16">
    <source>
        <dbReference type="Proteomes" id="UP000008143"/>
    </source>
</evidence>
<sequence length="494" mass="56631">MSPSIFTLLIFVLLVLLSIMWWKKNLKDRSLLPPGPTPLPFLGNLLQVKPKEFLKALDKLKEKHGSVFTVYFGARPTVILCGYQTVKEALIDQADTFSSRGKMALAEHILKGYGITGSNGERWKQLRRFALTTLRNFGMGKRTIEKRIQEETTFLIEEFRNAEGMPFDPTFYLGCAVSNIICSIVFGERFDYNDKQFLFLLKNINKVLRFMNSTWGVVFFTFDKIMCHIPGPHQKAMKHLVDLKAFVQQRVRESKEILDINSPQHFIDCFLIKMQEEQENPHSEFHMDNLIGSALNLFFAGTETVSTTLRYGILILLKWPHIQGRIQEEIDDVIGRQQCPKIEDRSKMPYTDAVIHEIQRFSDIVPTGLPHTATQDTTFRGHTIPKGTDVFALLTTVLKDPEVFQNPEEFNPERFLDENGILKKSQAFMPFSAGKRMCPGESLARMEIFLFLTTLLQKFTLIPTVPSVDLDVTPEISSSGHLPREYKMCVLPRQ</sequence>
<dbReference type="Proteomes" id="UP000008143">
    <property type="component" value="Chromosome 8"/>
</dbReference>
<dbReference type="RefSeq" id="XP_002939428.1">
    <property type="nucleotide sequence ID" value="XM_002939382.4"/>
</dbReference>
<dbReference type="InterPro" id="IPR036396">
    <property type="entry name" value="Cyt_P450_sf"/>
</dbReference>
<dbReference type="Bgee" id="ENSXETG00000027556">
    <property type="expression patterns" value="Expressed in liver and 3 other cell types or tissues"/>
</dbReference>
<keyword evidence="6 12" id="KW-0479">Metal-binding</keyword>
<dbReference type="FunFam" id="1.10.630.10:FF:000283">
    <property type="entry name" value="Cytochrome P450 family 2 subfamily G member 1, pseudogene"/>
    <property type="match status" value="1"/>
</dbReference>
<dbReference type="Pfam" id="PF00067">
    <property type="entry name" value="p450"/>
    <property type="match status" value="1"/>
</dbReference>
<keyword evidence="10 12" id="KW-0408">Iron</keyword>
<dbReference type="STRING" id="8364.ENSXETP00000040508"/>
<evidence type="ECO:0000256" key="14">
    <source>
        <dbReference type="SAM" id="Phobius"/>
    </source>
</evidence>
<dbReference type="PRINTS" id="PR00385">
    <property type="entry name" value="P450"/>
</dbReference>
<reference evidence="15" key="2">
    <citation type="submission" date="2011-07" db="UniProtKB">
        <authorList>
            <consortium name="Ensembl"/>
        </authorList>
    </citation>
    <scope>IDENTIFICATION</scope>
</reference>
<dbReference type="GO" id="GO:0005737">
    <property type="term" value="C:cytoplasm"/>
    <property type="evidence" value="ECO:0000318"/>
    <property type="project" value="GO_Central"/>
</dbReference>